<evidence type="ECO:0000313" key="1">
    <source>
        <dbReference type="EMBL" id="KRY02310.1"/>
    </source>
</evidence>
<name>A0A0V0YQ61_TRISP</name>
<gene>
    <name evidence="1" type="ORF">T01_12301</name>
</gene>
<reference evidence="1 2" key="1">
    <citation type="submission" date="2015-01" db="EMBL/GenBank/DDBJ databases">
        <title>Evolution of Trichinella species and genotypes.</title>
        <authorList>
            <person name="Korhonen P.K."/>
            <person name="Edoardo P."/>
            <person name="Giuseppe L.R."/>
            <person name="Gasser R.B."/>
        </authorList>
    </citation>
    <scope>NUCLEOTIDE SEQUENCE [LARGE SCALE GENOMIC DNA]</scope>
    <source>
        <strain evidence="1">ISS3</strain>
    </source>
</reference>
<protein>
    <submittedName>
        <fullName evidence="1">Uncharacterized protein</fullName>
    </submittedName>
</protein>
<keyword evidence="2" id="KW-1185">Reference proteome</keyword>
<dbReference type="AlphaFoldDB" id="A0A0V0YQ61"/>
<dbReference type="EMBL" id="JYDH01006357">
    <property type="protein sequence ID" value="KRY02310.1"/>
    <property type="molecule type" value="Genomic_DNA"/>
</dbReference>
<sequence length="44" mass="5172">MFYFNRQWRRPHVRIPLMSNLTPYCAEEDSNDPDSTPGTPLQSC</sequence>
<evidence type="ECO:0000313" key="2">
    <source>
        <dbReference type="Proteomes" id="UP000054776"/>
    </source>
</evidence>
<dbReference type="Proteomes" id="UP000054776">
    <property type="component" value="Unassembled WGS sequence"/>
</dbReference>
<dbReference type="InParanoid" id="A0A0V0YQ61"/>
<organism evidence="1 2">
    <name type="scientific">Trichinella spiralis</name>
    <name type="common">Trichina worm</name>
    <dbReference type="NCBI Taxonomy" id="6334"/>
    <lineage>
        <taxon>Eukaryota</taxon>
        <taxon>Metazoa</taxon>
        <taxon>Ecdysozoa</taxon>
        <taxon>Nematoda</taxon>
        <taxon>Enoplea</taxon>
        <taxon>Dorylaimia</taxon>
        <taxon>Trichinellida</taxon>
        <taxon>Trichinellidae</taxon>
        <taxon>Trichinella</taxon>
    </lineage>
</organism>
<accession>A0A0V0YQ61</accession>
<proteinExistence type="predicted"/>
<comment type="caution">
    <text evidence="1">The sequence shown here is derived from an EMBL/GenBank/DDBJ whole genome shotgun (WGS) entry which is preliminary data.</text>
</comment>